<comment type="caution">
    <text evidence="11">The sequence shown here is derived from an EMBL/GenBank/DDBJ whole genome shotgun (WGS) entry which is preliminary data.</text>
</comment>
<dbReference type="InterPro" id="IPR003439">
    <property type="entry name" value="ABC_transporter-like_ATP-bd"/>
</dbReference>
<evidence type="ECO:0000256" key="3">
    <source>
        <dbReference type="ARBA" id="ARBA00022519"/>
    </source>
</evidence>
<keyword evidence="7 9" id="KW-0472">Membrane</keyword>
<keyword evidence="2 9" id="KW-1003">Cell membrane</keyword>
<sequence length="251" mass="27379">MIRINNLSVAARLLPLSLTMNQGEVLHVIGPNGSGKSTFLSAIAGLLPFKGDVQYANLDVRNSSIESLAGVRAFLSQSDRPAFNLIVAQYLALSVPKQAAKNRSAIDDAVAELAQLLDLSDKLHRPIHHLSGGEWQRVRLVAICLQIWPTLNSSARVLILDEPAAPLDIGQESLLYQLIQRVAQKGISVVMSNHDLNRTLRHADSVILLDEGVLQQHGTPDEVLTEAQLSAVFHTQVTRSLVNDKPVLVFD</sequence>
<keyword evidence="5 9" id="KW-0067">ATP-binding</keyword>
<dbReference type="SMART" id="SM00382">
    <property type="entry name" value="AAA"/>
    <property type="match status" value="1"/>
</dbReference>
<dbReference type="EMBL" id="AEVT01000058">
    <property type="protein sequence ID" value="EGA70469.1"/>
    <property type="molecule type" value="Genomic_DNA"/>
</dbReference>
<name>E8M619_PHOS4</name>
<dbReference type="Proteomes" id="UP000006228">
    <property type="component" value="Unassembled WGS sequence"/>
</dbReference>
<dbReference type="RefSeq" id="WP_008076400.1">
    <property type="nucleotide sequence ID" value="NZ_AEVT01000058.1"/>
</dbReference>
<dbReference type="eggNOG" id="COG4138">
    <property type="taxonomic scope" value="Bacteria"/>
</dbReference>
<dbReference type="EC" id="7.6.2.8" evidence="9"/>
<comment type="function">
    <text evidence="8">Part of the ABC transporter complex HmuTUV involved in hemin import. Responsible for energy coupling to the transport system.</text>
</comment>
<dbReference type="GeneID" id="95569047"/>
<dbReference type="InterPro" id="IPR003593">
    <property type="entry name" value="AAA+_ATPase"/>
</dbReference>
<dbReference type="GO" id="GO:0015420">
    <property type="term" value="F:ABC-type vitamin B12 transporter activity"/>
    <property type="evidence" value="ECO:0007669"/>
    <property type="project" value="UniProtKB-UniRule"/>
</dbReference>
<proteinExistence type="inferred from homology"/>
<dbReference type="OrthoDB" id="5292475at2"/>
<evidence type="ECO:0000313" key="12">
    <source>
        <dbReference type="Proteomes" id="UP000006228"/>
    </source>
</evidence>
<comment type="similarity">
    <text evidence="9">Belongs to the ABC transporter superfamily. Vitamin B12 importer (TC 3.A.1.13.1) family.</text>
</comment>
<evidence type="ECO:0000256" key="2">
    <source>
        <dbReference type="ARBA" id="ARBA00022475"/>
    </source>
</evidence>
<comment type="catalytic activity">
    <reaction evidence="9">
        <text>an R-cob(III)alamin(out) + ATP + H2O = an R-cob(III)alamin(in) + ADP + phosphate + H(+)</text>
        <dbReference type="Rhea" id="RHEA:17873"/>
        <dbReference type="ChEBI" id="CHEBI:15377"/>
        <dbReference type="ChEBI" id="CHEBI:15378"/>
        <dbReference type="ChEBI" id="CHEBI:30616"/>
        <dbReference type="ChEBI" id="CHEBI:43474"/>
        <dbReference type="ChEBI" id="CHEBI:140785"/>
        <dbReference type="ChEBI" id="CHEBI:456216"/>
        <dbReference type="EC" id="7.6.2.8"/>
    </reaction>
</comment>
<dbReference type="PROSITE" id="PS50893">
    <property type="entry name" value="ABC_TRANSPORTER_2"/>
    <property type="match status" value="1"/>
</dbReference>
<protein>
    <recommendedName>
        <fullName evidence="9">Vitamin B12 import ATP-binding protein BtuD</fullName>
        <ecNumber evidence="9">7.6.2.8</ecNumber>
    </recommendedName>
    <alternativeName>
        <fullName evidence="9">Vitamin B12-transporting ATPase</fullName>
    </alternativeName>
</protein>
<keyword evidence="3" id="KW-0997">Cell inner membrane</keyword>
<comment type="subcellular location">
    <subcellularLocation>
        <location evidence="9">Cell membrane</location>
        <topology evidence="9">Peripheral membrane protein</topology>
    </subcellularLocation>
</comment>
<dbReference type="InterPro" id="IPR027417">
    <property type="entry name" value="P-loop_NTPase"/>
</dbReference>
<dbReference type="GO" id="GO:0016887">
    <property type="term" value="F:ATP hydrolysis activity"/>
    <property type="evidence" value="ECO:0007669"/>
    <property type="project" value="InterPro"/>
</dbReference>
<comment type="function">
    <text evidence="9">Part of the ABC transporter complex BtuCDF involved in vitamin B12 import. Responsible for energy coupling to the transport system.</text>
</comment>
<organism evidence="11 12">
    <name type="scientific">Vibrio sinaloensis DSM 21326</name>
    <dbReference type="NCBI Taxonomy" id="945550"/>
    <lineage>
        <taxon>Bacteria</taxon>
        <taxon>Pseudomonadati</taxon>
        <taxon>Pseudomonadota</taxon>
        <taxon>Gammaproteobacteria</taxon>
        <taxon>Vibrionales</taxon>
        <taxon>Vibrionaceae</taxon>
        <taxon>Vibrio</taxon>
        <taxon>Vibrio oreintalis group</taxon>
    </lineage>
</organism>
<dbReference type="AlphaFoldDB" id="E8M619"/>
<dbReference type="InterPro" id="IPR023693">
    <property type="entry name" value="ABC_transptr_BtuD"/>
</dbReference>
<dbReference type="Pfam" id="PF00005">
    <property type="entry name" value="ABC_tran"/>
    <property type="match status" value="1"/>
</dbReference>
<evidence type="ECO:0000256" key="6">
    <source>
        <dbReference type="ARBA" id="ARBA00022967"/>
    </source>
</evidence>
<dbReference type="GO" id="GO:0005524">
    <property type="term" value="F:ATP binding"/>
    <property type="evidence" value="ECO:0007669"/>
    <property type="project" value="UniProtKB-KW"/>
</dbReference>
<evidence type="ECO:0000256" key="4">
    <source>
        <dbReference type="ARBA" id="ARBA00022741"/>
    </source>
</evidence>
<keyword evidence="1 9" id="KW-0813">Transport</keyword>
<feature type="binding site" evidence="9">
    <location>
        <begin position="30"/>
        <end position="37"/>
    </location>
    <ligand>
        <name>ATP</name>
        <dbReference type="ChEBI" id="CHEBI:30616"/>
    </ligand>
</feature>
<evidence type="ECO:0000256" key="7">
    <source>
        <dbReference type="ARBA" id="ARBA00023136"/>
    </source>
</evidence>
<keyword evidence="6 9" id="KW-1278">Translocase</keyword>
<dbReference type="GO" id="GO:0005886">
    <property type="term" value="C:plasma membrane"/>
    <property type="evidence" value="ECO:0007669"/>
    <property type="project" value="UniProtKB-SubCell"/>
</dbReference>
<dbReference type="NCBIfam" id="NF002981">
    <property type="entry name" value="PRK03695.1"/>
    <property type="match status" value="1"/>
</dbReference>
<comment type="subunit">
    <text evidence="9">The complex is composed of two ATP-binding proteins (BtuD), two transmembrane proteins (BtuC) and a solute-binding protein (BtuF).</text>
</comment>
<accession>E8M619</accession>
<dbReference type="PANTHER" id="PTHR42794">
    <property type="entry name" value="HEMIN IMPORT ATP-BINDING PROTEIN HMUV"/>
    <property type="match status" value="1"/>
</dbReference>
<dbReference type="PANTHER" id="PTHR42794:SF1">
    <property type="entry name" value="HEMIN IMPORT ATP-BINDING PROTEIN HMUV"/>
    <property type="match status" value="1"/>
</dbReference>
<dbReference type="SUPFAM" id="SSF52540">
    <property type="entry name" value="P-loop containing nucleoside triphosphate hydrolases"/>
    <property type="match status" value="1"/>
</dbReference>
<dbReference type="FunFam" id="3.40.50.300:FF:000462">
    <property type="entry name" value="Vitamin B12 import ATP-binding protein BtuD"/>
    <property type="match status" value="1"/>
</dbReference>
<gene>
    <name evidence="9" type="primary">btuD</name>
    <name evidence="11" type="ORF">VISI1226_00350</name>
</gene>
<evidence type="ECO:0000256" key="8">
    <source>
        <dbReference type="ARBA" id="ARBA00037066"/>
    </source>
</evidence>
<evidence type="ECO:0000256" key="1">
    <source>
        <dbReference type="ARBA" id="ARBA00022448"/>
    </source>
</evidence>
<keyword evidence="4 9" id="KW-0547">Nucleotide-binding</keyword>
<dbReference type="HAMAP" id="MF_01005">
    <property type="entry name" value="BtuD"/>
    <property type="match status" value="1"/>
</dbReference>
<evidence type="ECO:0000313" key="11">
    <source>
        <dbReference type="EMBL" id="EGA70469.1"/>
    </source>
</evidence>
<reference evidence="11 12" key="1">
    <citation type="journal article" date="2012" name="Int. J. Syst. Evol. Microbiol.">
        <title>Vibrio caribbeanicus sp. nov., isolated from the marine sponge Scleritoderma cyanea.</title>
        <authorList>
            <person name="Hoffmann M."/>
            <person name="Monday S.R."/>
            <person name="Allard M.W."/>
            <person name="Strain E.A."/>
            <person name="Whittaker P."/>
            <person name="Naum M."/>
            <person name="McCarthy P.J."/>
            <person name="Lopez J.V."/>
            <person name="Fischer M."/>
            <person name="Brown E.W."/>
        </authorList>
    </citation>
    <scope>NUCLEOTIDE SEQUENCE [LARGE SCALE GENOMIC DNA]</scope>
    <source>
        <strain evidence="12">DSMZ 21326</strain>
    </source>
</reference>
<evidence type="ECO:0000256" key="9">
    <source>
        <dbReference type="HAMAP-Rule" id="MF_01005"/>
    </source>
</evidence>
<evidence type="ECO:0000256" key="5">
    <source>
        <dbReference type="ARBA" id="ARBA00022840"/>
    </source>
</evidence>
<feature type="domain" description="ABC transporter" evidence="10">
    <location>
        <begin position="2"/>
        <end position="236"/>
    </location>
</feature>
<evidence type="ECO:0000259" key="10">
    <source>
        <dbReference type="PROSITE" id="PS50893"/>
    </source>
</evidence>
<dbReference type="Gene3D" id="3.40.50.300">
    <property type="entry name" value="P-loop containing nucleotide triphosphate hydrolases"/>
    <property type="match status" value="1"/>
</dbReference>